<feature type="domain" description="C2H2-type" evidence="4">
    <location>
        <begin position="925"/>
        <end position="952"/>
    </location>
</feature>
<dbReference type="GO" id="GO:0031124">
    <property type="term" value="P:mRNA 3'-end processing"/>
    <property type="evidence" value="ECO:0007669"/>
    <property type="project" value="InterPro"/>
</dbReference>
<proteinExistence type="predicted"/>
<evidence type="ECO:0000256" key="2">
    <source>
        <dbReference type="PROSITE-ProRule" id="PRU00042"/>
    </source>
</evidence>
<keyword evidence="2" id="KW-0863">Zinc-finger</keyword>
<feature type="compositionally biased region" description="Basic and acidic residues" evidence="3">
    <location>
        <begin position="1"/>
        <end position="25"/>
    </location>
</feature>
<feature type="region of interest" description="Disordered" evidence="3">
    <location>
        <begin position="1"/>
        <end position="78"/>
    </location>
</feature>
<dbReference type="InterPro" id="IPR047415">
    <property type="entry name" value="Pcf11_CID"/>
</dbReference>
<feature type="region of interest" description="Disordered" evidence="3">
    <location>
        <begin position="484"/>
        <end position="800"/>
    </location>
</feature>
<dbReference type="InterPro" id="IPR045154">
    <property type="entry name" value="PCF11-like"/>
</dbReference>
<evidence type="ECO:0000313" key="6">
    <source>
        <dbReference type="EMBL" id="KAH6837782.1"/>
    </source>
</evidence>
<dbReference type="PROSITE" id="PS00028">
    <property type="entry name" value="ZINC_FINGER_C2H2_1"/>
    <property type="match status" value="1"/>
</dbReference>
<dbReference type="Proteomes" id="UP001190926">
    <property type="component" value="Unassembled WGS sequence"/>
</dbReference>
<evidence type="ECO:0000313" key="7">
    <source>
        <dbReference type="Proteomes" id="UP001190926"/>
    </source>
</evidence>
<dbReference type="SUPFAM" id="SSF48464">
    <property type="entry name" value="ENTH/VHS domain"/>
    <property type="match status" value="1"/>
</dbReference>
<accession>A0AAD4JPR9</accession>
<dbReference type="InterPro" id="IPR006569">
    <property type="entry name" value="CID_dom"/>
</dbReference>
<evidence type="ECO:0000256" key="1">
    <source>
        <dbReference type="ARBA" id="ARBA00022664"/>
    </source>
</evidence>
<evidence type="ECO:0000259" key="5">
    <source>
        <dbReference type="PROSITE" id="PS51391"/>
    </source>
</evidence>
<feature type="compositionally biased region" description="Polar residues" evidence="3">
    <location>
        <begin position="548"/>
        <end position="566"/>
    </location>
</feature>
<feature type="compositionally biased region" description="Polar residues" evidence="3">
    <location>
        <begin position="510"/>
        <end position="532"/>
    </location>
</feature>
<dbReference type="InterPro" id="IPR057242">
    <property type="entry name" value="PCFS4-like"/>
</dbReference>
<name>A0AAD4JPR9_PERFH</name>
<dbReference type="GO" id="GO:0000993">
    <property type="term" value="F:RNA polymerase II complex binding"/>
    <property type="evidence" value="ECO:0007669"/>
    <property type="project" value="InterPro"/>
</dbReference>
<keyword evidence="2" id="KW-0862">Zinc</keyword>
<evidence type="ECO:0008006" key="8">
    <source>
        <dbReference type="Google" id="ProtNLM"/>
    </source>
</evidence>
<feature type="region of interest" description="Disordered" evidence="3">
    <location>
        <begin position="245"/>
        <end position="310"/>
    </location>
</feature>
<keyword evidence="2" id="KW-0479">Metal-binding</keyword>
<feature type="compositionally biased region" description="Polar residues" evidence="3">
    <location>
        <begin position="492"/>
        <end position="501"/>
    </location>
</feature>
<dbReference type="PROSITE" id="PS51391">
    <property type="entry name" value="CID"/>
    <property type="match status" value="1"/>
</dbReference>
<reference evidence="6 7" key="1">
    <citation type="journal article" date="2021" name="Nat. Commun.">
        <title>Incipient diploidization of the medicinal plant Perilla within 10,000 years.</title>
        <authorList>
            <person name="Zhang Y."/>
            <person name="Shen Q."/>
            <person name="Leng L."/>
            <person name="Zhang D."/>
            <person name="Chen S."/>
            <person name="Shi Y."/>
            <person name="Ning Z."/>
            <person name="Chen S."/>
        </authorList>
    </citation>
    <scope>NUCLEOTIDE SEQUENCE [LARGE SCALE GENOMIC DNA]</scope>
    <source>
        <strain evidence="7">cv. PC099</strain>
    </source>
</reference>
<dbReference type="GO" id="GO:0005737">
    <property type="term" value="C:cytoplasm"/>
    <property type="evidence" value="ECO:0007669"/>
    <property type="project" value="TreeGrafter"/>
</dbReference>
<keyword evidence="1" id="KW-0507">mRNA processing</keyword>
<dbReference type="Pfam" id="PF23228">
    <property type="entry name" value="zf_PCFS4"/>
    <property type="match status" value="1"/>
</dbReference>
<feature type="compositionally biased region" description="Polar residues" evidence="3">
    <location>
        <begin position="659"/>
        <end position="673"/>
    </location>
</feature>
<sequence length="1121" mass="121817">MESTRRPFDRSLSKEPGLKKARLTEDPAAADRISNGRAGFVQRPAVSNSAGGGGGPRAVRDRDSESSDSVRGPFQHQTGQQLHQELVTQYKTALAELTFNSKPIITNLTIIAGESLTAAKAIAAAICNNIIEVPSEQKLPSLYLLDSIVKNIGRDYIKCFASRLPEVFCKAYRQVDPSIHPGMRHLFGTWKGVFPPQALQLIERELGFTSAATVSAPSRTDSQAQRPAHSIHVNPKYLEARQRLQTSRARGADGDTSGSLVNSHEDVEALERTPSISSGRSWADPYAKSVQHQQRDQVNKPVREKSSGVAYADSDYGSGVLGRSGLGSGRMIEHLKEPGYDRPWNESGSDMIGMPHQKNGFGLKHGLESYVADESVNFDSDLQHKQNISSRNTNGMRENWKDSEEEEYTWSEMNSRPTVADAPAKNHWPPGNYDRLDFESHLPGHQNLHDIGSRDDDEASVDSISMDRGQVASVAQVSLWSQKLHPPEGSMLSGTGKTLSGYSEGYPSGLKNSQSATGRTHSQSQLSQTHIGSPSYKFPMNEMPLSKASMSQERQALGPSSSTRSLMHQRPPSPSASSHSQNQFLNNVAERNPATVGPPTDPRRRPGQKSMSYRDQVPEDSPMPTREVYQASTQRIHPPNLRSAATLIPPTQQRKHPSSAVQRNLEISQFESSGQEHRMLPSQISGSESRSTMGNSSSDQSNPFTVDSPGKSITSSLTGSLNNPSFQEARSGSSLGGVQSSLPSVPPNASSSPRSHGSIVPTAFSQKKVERPPLPTVPPPSSLAGIGSEQTPSAVNSTSNPFSSLLSSLVAKGLISSSKSDPVLSASPKPDQPVDRVPGTASTSSAPVSSVPVTMSKPTVSATMSKPIVSATDEQSLSKPSLKDSDSFAFSTSKIKHLIGFEFKPDVVRNFHPDVIGDLLCDFPHLCSICGLKLKFQEQLDRHMEWHASRVPEHDPLSKMSRSWYTNVVDWVSGLGNIQLESSPLDIGGSGDILESSEPLVPADESQCACILCGELFEDFYNQERDEWMFKGALYLTIPSTDERLGPTSVASILSPIVHSDCISEDTVNDLGLASDIKLGLDSLLKDVMPIFDEHLSIWLYPSTGEMRPVYGGLYILQQVK</sequence>
<feature type="compositionally biased region" description="Low complexity" evidence="3">
    <location>
        <begin position="840"/>
        <end position="854"/>
    </location>
</feature>
<dbReference type="InterPro" id="IPR008942">
    <property type="entry name" value="ENTH_VHS"/>
</dbReference>
<dbReference type="GO" id="GO:0003729">
    <property type="term" value="F:mRNA binding"/>
    <property type="evidence" value="ECO:0007669"/>
    <property type="project" value="InterPro"/>
</dbReference>
<dbReference type="SMART" id="SM00582">
    <property type="entry name" value="RPR"/>
    <property type="match status" value="1"/>
</dbReference>
<feature type="compositionally biased region" description="Low complexity" evidence="3">
    <location>
        <begin position="731"/>
        <end position="743"/>
    </location>
</feature>
<dbReference type="Gene3D" id="1.25.40.90">
    <property type="match status" value="1"/>
</dbReference>
<organism evidence="6 7">
    <name type="scientific">Perilla frutescens var. hirtella</name>
    <name type="common">Perilla citriodora</name>
    <name type="synonym">Perilla setoyensis</name>
    <dbReference type="NCBI Taxonomy" id="608512"/>
    <lineage>
        <taxon>Eukaryota</taxon>
        <taxon>Viridiplantae</taxon>
        <taxon>Streptophyta</taxon>
        <taxon>Embryophyta</taxon>
        <taxon>Tracheophyta</taxon>
        <taxon>Spermatophyta</taxon>
        <taxon>Magnoliopsida</taxon>
        <taxon>eudicotyledons</taxon>
        <taxon>Gunneridae</taxon>
        <taxon>Pentapetalae</taxon>
        <taxon>asterids</taxon>
        <taxon>lamiids</taxon>
        <taxon>Lamiales</taxon>
        <taxon>Lamiaceae</taxon>
        <taxon>Nepetoideae</taxon>
        <taxon>Elsholtzieae</taxon>
        <taxon>Perilla</taxon>
    </lineage>
</organism>
<feature type="region of interest" description="Disordered" evidence="3">
    <location>
        <begin position="819"/>
        <end position="862"/>
    </location>
</feature>
<evidence type="ECO:0000256" key="3">
    <source>
        <dbReference type="SAM" id="MobiDB-lite"/>
    </source>
</evidence>
<comment type="caution">
    <text evidence="6">The sequence shown here is derived from an EMBL/GenBank/DDBJ whole genome shotgun (WGS) entry which is preliminary data.</text>
</comment>
<feature type="compositionally biased region" description="Polar residues" evidence="3">
    <location>
        <begin position="575"/>
        <end position="586"/>
    </location>
</feature>
<dbReference type="PROSITE" id="PS50157">
    <property type="entry name" value="ZINC_FINGER_C2H2_2"/>
    <property type="match status" value="1"/>
</dbReference>
<dbReference type="PANTHER" id="PTHR15921:SF3">
    <property type="entry name" value="PRE-MRNA CLEAVAGE COMPLEX 2 PROTEIN PCF11"/>
    <property type="match status" value="1"/>
</dbReference>
<dbReference type="GO" id="GO:0005849">
    <property type="term" value="C:mRNA cleavage factor complex"/>
    <property type="evidence" value="ECO:0007669"/>
    <property type="project" value="TreeGrafter"/>
</dbReference>
<dbReference type="PANTHER" id="PTHR15921">
    <property type="entry name" value="PRE-MRNA CLEAVAGE COMPLEX II"/>
    <property type="match status" value="1"/>
</dbReference>
<protein>
    <recommendedName>
        <fullName evidence="8">CID domain-containing protein</fullName>
    </recommendedName>
</protein>
<keyword evidence="7" id="KW-1185">Reference proteome</keyword>
<dbReference type="EMBL" id="SDAM02000007">
    <property type="protein sequence ID" value="KAH6837782.1"/>
    <property type="molecule type" value="Genomic_DNA"/>
</dbReference>
<feature type="compositionally biased region" description="Polar residues" evidence="3">
    <location>
        <begin position="682"/>
        <end position="730"/>
    </location>
</feature>
<dbReference type="CDD" id="cd16982">
    <property type="entry name" value="CID_Pcf11"/>
    <property type="match status" value="1"/>
</dbReference>
<feature type="compositionally biased region" description="Polar residues" evidence="3">
    <location>
        <begin position="788"/>
        <end position="800"/>
    </location>
</feature>
<dbReference type="GO" id="GO:0008270">
    <property type="term" value="F:zinc ion binding"/>
    <property type="evidence" value="ECO:0007669"/>
    <property type="project" value="UniProtKB-KW"/>
</dbReference>
<dbReference type="AlphaFoldDB" id="A0AAD4JPR9"/>
<dbReference type="GO" id="GO:0006369">
    <property type="term" value="P:termination of RNA polymerase II transcription"/>
    <property type="evidence" value="ECO:0007669"/>
    <property type="project" value="InterPro"/>
</dbReference>
<dbReference type="Pfam" id="PF04818">
    <property type="entry name" value="CID"/>
    <property type="match status" value="1"/>
</dbReference>
<feature type="compositionally biased region" description="Pro residues" evidence="3">
    <location>
        <begin position="772"/>
        <end position="781"/>
    </location>
</feature>
<feature type="domain" description="CID" evidence="5">
    <location>
        <begin position="82"/>
        <end position="210"/>
    </location>
</feature>
<dbReference type="InterPro" id="IPR013087">
    <property type="entry name" value="Znf_C2H2_type"/>
</dbReference>
<evidence type="ECO:0000259" key="4">
    <source>
        <dbReference type="PROSITE" id="PS50157"/>
    </source>
</evidence>
<feature type="compositionally biased region" description="Basic and acidic residues" evidence="3">
    <location>
        <begin position="293"/>
        <end position="306"/>
    </location>
</feature>
<gene>
    <name evidence="6" type="ORF">C2S53_007602</name>
</gene>
<dbReference type="FunFam" id="1.25.40.90:FF:000023">
    <property type="entry name" value="polyadenylation and cleavage factor homolog 4"/>
    <property type="match status" value="1"/>
</dbReference>